<comment type="caution">
    <text evidence="6">The sequence shown here is derived from an EMBL/GenBank/DDBJ whole genome shotgun (WGS) entry which is preliminary data.</text>
</comment>
<evidence type="ECO:0000259" key="5">
    <source>
        <dbReference type="SMART" id="SM00645"/>
    </source>
</evidence>
<feature type="active site" evidence="3">
    <location>
        <position position="304"/>
    </location>
</feature>
<evidence type="ECO:0000256" key="4">
    <source>
        <dbReference type="SAM" id="SignalP"/>
    </source>
</evidence>
<dbReference type="PROSITE" id="PS00139">
    <property type="entry name" value="THIOL_PROTEASE_CYS"/>
    <property type="match status" value="1"/>
</dbReference>
<dbReference type="InterPro" id="IPR000668">
    <property type="entry name" value="Peptidase_C1A_C"/>
</dbReference>
<dbReference type="InterPro" id="IPR000169">
    <property type="entry name" value="Pept_cys_AS"/>
</dbReference>
<gene>
    <name evidence="6" type="ORF">M23134_05947</name>
</gene>
<keyword evidence="2" id="KW-0645">Protease</keyword>
<accession>A1ZZ62</accession>
<proteinExistence type="inferred from homology"/>
<dbReference type="InterPro" id="IPR038765">
    <property type="entry name" value="Papain-like_cys_pep_sf"/>
</dbReference>
<organism evidence="6 7">
    <name type="scientific">Microscilla marina ATCC 23134</name>
    <dbReference type="NCBI Taxonomy" id="313606"/>
    <lineage>
        <taxon>Bacteria</taxon>
        <taxon>Pseudomonadati</taxon>
        <taxon>Bacteroidota</taxon>
        <taxon>Cytophagia</taxon>
        <taxon>Cytophagales</taxon>
        <taxon>Microscillaceae</taxon>
        <taxon>Microscilla</taxon>
    </lineage>
</organism>
<evidence type="ECO:0000256" key="2">
    <source>
        <dbReference type="PIRNR" id="PIRNR005700"/>
    </source>
</evidence>
<reference evidence="6 7" key="1">
    <citation type="submission" date="2007-01" db="EMBL/GenBank/DDBJ databases">
        <authorList>
            <person name="Haygood M."/>
            <person name="Podell S."/>
            <person name="Anderson C."/>
            <person name="Hopkinson B."/>
            <person name="Roe K."/>
            <person name="Barbeau K."/>
            <person name="Gaasterland T."/>
            <person name="Ferriera S."/>
            <person name="Johnson J."/>
            <person name="Kravitz S."/>
            <person name="Beeson K."/>
            <person name="Sutton G."/>
            <person name="Rogers Y.-H."/>
            <person name="Friedman R."/>
            <person name="Frazier M."/>
            <person name="Venter J.C."/>
        </authorList>
    </citation>
    <scope>NUCLEOTIDE SEQUENCE [LARGE SCALE GENOMIC DNA]</scope>
    <source>
        <strain evidence="6 7">ATCC 23134</strain>
    </source>
</reference>
<protein>
    <recommendedName>
        <fullName evidence="2">Aminopeptidase</fullName>
    </recommendedName>
</protein>
<feature type="active site" evidence="3">
    <location>
        <position position="56"/>
    </location>
</feature>
<keyword evidence="4" id="KW-0732">Signal</keyword>
<feature type="active site" evidence="3">
    <location>
        <position position="324"/>
    </location>
</feature>
<dbReference type="Pfam" id="PF03051">
    <property type="entry name" value="Peptidase_C1_2"/>
    <property type="match status" value="1"/>
</dbReference>
<keyword evidence="2" id="KW-0788">Thiol protease</keyword>
<evidence type="ECO:0000313" key="6">
    <source>
        <dbReference type="EMBL" id="EAY24321.1"/>
    </source>
</evidence>
<dbReference type="GO" id="GO:0070005">
    <property type="term" value="F:cysteine-type aminopeptidase activity"/>
    <property type="evidence" value="ECO:0007669"/>
    <property type="project" value="InterPro"/>
</dbReference>
<feature type="domain" description="Peptidase C1A papain C-terminal" evidence="5">
    <location>
        <begin position="33"/>
        <end position="342"/>
    </location>
</feature>
<evidence type="ECO:0000313" key="7">
    <source>
        <dbReference type="Proteomes" id="UP000004095"/>
    </source>
</evidence>
<dbReference type="PIRSF" id="PIRSF005700">
    <property type="entry name" value="PepC"/>
    <property type="match status" value="1"/>
</dbReference>
<keyword evidence="7" id="KW-1185">Reference proteome</keyword>
<feature type="signal peptide" evidence="4">
    <location>
        <begin position="1"/>
        <end position="30"/>
    </location>
</feature>
<dbReference type="Proteomes" id="UP000004095">
    <property type="component" value="Unassembled WGS sequence"/>
</dbReference>
<dbReference type="Gene3D" id="3.90.70.10">
    <property type="entry name" value="Cysteine proteinases"/>
    <property type="match status" value="1"/>
</dbReference>
<keyword evidence="2 6" id="KW-0031">Aminopeptidase</keyword>
<evidence type="ECO:0000256" key="1">
    <source>
        <dbReference type="ARBA" id="ARBA00008455"/>
    </source>
</evidence>
<dbReference type="GO" id="GO:0006508">
    <property type="term" value="P:proteolysis"/>
    <property type="evidence" value="ECO:0007669"/>
    <property type="project" value="UniProtKB-KW"/>
</dbReference>
<dbReference type="eggNOG" id="COG3579">
    <property type="taxonomic scope" value="Bacteria"/>
</dbReference>
<feature type="chain" id="PRO_5002642065" description="Aminopeptidase" evidence="4">
    <location>
        <begin position="31"/>
        <end position="367"/>
    </location>
</feature>
<dbReference type="SMART" id="SM00645">
    <property type="entry name" value="Pept_C1"/>
    <property type="match status" value="1"/>
</dbReference>
<evidence type="ECO:0000256" key="3">
    <source>
        <dbReference type="PIRSR" id="PIRSR005700-1"/>
    </source>
</evidence>
<dbReference type="PANTHER" id="PTHR12411">
    <property type="entry name" value="CYSTEINE PROTEASE FAMILY C1-RELATED"/>
    <property type="match status" value="1"/>
</dbReference>
<dbReference type="InterPro" id="IPR013128">
    <property type="entry name" value="Peptidase_C1A"/>
</dbReference>
<keyword evidence="2" id="KW-0378">Hydrolase</keyword>
<dbReference type="SUPFAM" id="SSF54001">
    <property type="entry name" value="Cysteine proteinases"/>
    <property type="match status" value="1"/>
</dbReference>
<dbReference type="InterPro" id="IPR004134">
    <property type="entry name" value="Peptidase_C1B"/>
</dbReference>
<name>A1ZZ62_MICM2</name>
<sequence>MNKLSCSHKKTAMKYIYTFLILCMAGQLSAQQLPGFTIVKKNDATSIKNQSRSGTCWSFAAVSFIESELLRQGKRPLDLSEMYIARMIYQQKATMYVRMMGHSFFTAGGQPHDVMNAIRDFGIVPESVYSGRIHGEQYHNHARLDTAAKKFVVSISKKKGRQLPVNWQADFSAILDAQLGNVPQTFAYQGKRYTPQSYAKTQVGLNTNDYITLTSYNHHPFYQPFCLESRYNWSFGLYHNVPLNEFMQTIDYALEQGYTLVWNGDVTEKTFKFRSSLATIPGNQNIDQQMRQASFDNHATTVDHVMHIVGIAQKGKEKYYIVKNSWGTHNQCGGYMYLSEGFIKLKTVSLMLHKEALLKILKKKLKF</sequence>
<dbReference type="EMBL" id="AAWS01000073">
    <property type="protein sequence ID" value="EAY24321.1"/>
    <property type="molecule type" value="Genomic_DNA"/>
</dbReference>
<comment type="similarity">
    <text evidence="1 2">Belongs to the peptidase C1 family.</text>
</comment>
<dbReference type="AlphaFoldDB" id="A1ZZ62"/>